<proteinExistence type="predicted"/>
<organism evidence="3 4">
    <name type="scientific">Meloidogyne enterolobii</name>
    <name type="common">Root-knot nematode worm</name>
    <name type="synonym">Meloidogyne mayaguensis</name>
    <dbReference type="NCBI Taxonomy" id="390850"/>
    <lineage>
        <taxon>Eukaryota</taxon>
        <taxon>Metazoa</taxon>
        <taxon>Ecdysozoa</taxon>
        <taxon>Nematoda</taxon>
        <taxon>Chromadorea</taxon>
        <taxon>Rhabditida</taxon>
        <taxon>Tylenchina</taxon>
        <taxon>Tylenchomorpha</taxon>
        <taxon>Tylenchoidea</taxon>
        <taxon>Meloidogynidae</taxon>
        <taxon>Meloidogyninae</taxon>
        <taxon>Meloidogyne</taxon>
    </lineage>
</organism>
<comment type="caution">
    <text evidence="3">The sequence shown here is derived from an EMBL/GenBank/DDBJ whole genome shotgun (WGS) entry which is preliminary data.</text>
</comment>
<keyword evidence="1" id="KW-0175">Coiled coil</keyword>
<reference evidence="3 4" key="1">
    <citation type="submission" date="2020-08" db="EMBL/GenBank/DDBJ databases">
        <authorList>
            <person name="Koutsovoulos G."/>
            <person name="Danchin GJ E."/>
        </authorList>
    </citation>
    <scope>NUCLEOTIDE SEQUENCE [LARGE SCALE GENOMIC DNA]</scope>
</reference>
<dbReference type="InterPro" id="IPR043136">
    <property type="entry name" value="B30.2/SPRY_sf"/>
</dbReference>
<keyword evidence="2" id="KW-0812">Transmembrane</keyword>
<dbReference type="OrthoDB" id="258495at2759"/>
<dbReference type="EMBL" id="CAJEWN010000230">
    <property type="protein sequence ID" value="CAD2174144.1"/>
    <property type="molecule type" value="Genomic_DNA"/>
</dbReference>
<accession>A0A6V7VID3</accession>
<dbReference type="Proteomes" id="UP000580250">
    <property type="component" value="Unassembled WGS sequence"/>
</dbReference>
<evidence type="ECO:0000313" key="3">
    <source>
        <dbReference type="EMBL" id="CAD2174144.1"/>
    </source>
</evidence>
<evidence type="ECO:0000313" key="4">
    <source>
        <dbReference type="Proteomes" id="UP000580250"/>
    </source>
</evidence>
<dbReference type="AlphaFoldDB" id="A0A6V7VID3"/>
<gene>
    <name evidence="3" type="ORF">MENT_LOCUS25793</name>
</gene>
<name>A0A6V7VID3_MELEN</name>
<evidence type="ECO:0000256" key="1">
    <source>
        <dbReference type="SAM" id="Coils"/>
    </source>
</evidence>
<feature type="coiled-coil region" evidence="1">
    <location>
        <begin position="1"/>
        <end position="28"/>
    </location>
</feature>
<protein>
    <submittedName>
        <fullName evidence="3">Uncharacterized protein</fullName>
    </submittedName>
</protein>
<feature type="transmembrane region" description="Helical" evidence="2">
    <location>
        <begin position="221"/>
        <end position="241"/>
    </location>
</feature>
<sequence>MEGIKQDLKQKDEKINSLEVEIKKANDLTDKKFGDLFNFVSLLNNLVFVKIKNKWKEIDSYWNCCVNNCINTSRPIGNCVEGNGFVNLIDDENIKYLVGNGGKLFIMIDAFLFMQKIHSKNHKIVLIRRLYNEGFFQLSTFSWKNNDIFGCGLVYPPTNMANEFPYIFFTQNGEQIGKGVLLKDNFDSYKPRVHLDCCSVEANFGNNLESKPFKYDISKHLILKEFIEIYFLINFIIYLLFSSI</sequence>
<keyword evidence="2" id="KW-0472">Membrane</keyword>
<evidence type="ECO:0000256" key="2">
    <source>
        <dbReference type="SAM" id="Phobius"/>
    </source>
</evidence>
<keyword evidence="2" id="KW-1133">Transmembrane helix</keyword>
<dbReference type="Gene3D" id="2.60.120.920">
    <property type="match status" value="1"/>
</dbReference>